<accession>A0AAD5K3Z1</accession>
<feature type="transmembrane region" description="Helical" evidence="7">
    <location>
        <begin position="615"/>
        <end position="636"/>
    </location>
</feature>
<dbReference type="GO" id="GO:0015174">
    <property type="term" value="F:basic amino acid transmembrane transporter activity"/>
    <property type="evidence" value="ECO:0007669"/>
    <property type="project" value="TreeGrafter"/>
</dbReference>
<evidence type="ECO:0000313" key="9">
    <source>
        <dbReference type="EMBL" id="KAI9249710.1"/>
    </source>
</evidence>
<sequence length="640" mass="71853">MSSRKFLQPPTTHHHKHHTSSDDEEEDETRSLLWSAASSIHHDHYYETSSTSDMDAASTMSYATFHTVKEPEQHLIERGLLFPENEDEGLAFSSTDHHHHKSTSCSSTQESDYKQIHMGMLIFCLCISIGSLGLDTGIVLFLLNIISTEFQSSHLGIWIHLSYLLGCLMAQSLCRNLTRLIGRKPLLVIAQCLFLVGSLSCSATQDMMQIMISRMVAGLGGGMLIPLSSMVILDRVIQRHYDPSFSIVYYERYHLFIRTAPVLGVILGPYIAGVIHTWIGWRYCFYINLTPCMMTLCLYMFWLPNYDSNHKKNLSTQPRQRNGGDYLGILLLVLAITSLVTGIALGGNVLAWYHPIIIALLSTGGLLACLFLVNEFLWTSNPILPGHLLLQQFPTILVQFTTWSSFIMMLYLLPTFFMGVRQQNAPLAGLWLIPNSASFMIATLISGWYHTMSWCSCITRGKNKSIIATQWILILLSLFHIGMTLSISVWWHQDTLPILFVLTQVIYGYVTGTLIVGSLSFYHFFTLDNGDHVSQPDQDTLISIPSIIRTLGELIGLASVSAILQANLKSILIEKISEPTTIEHIRTLISNIHTLSPSLQSIVQEALLLSIQRCFLYYGTICAILGFLATIFISTMKKNT</sequence>
<feature type="transmembrane region" description="Helical" evidence="7">
    <location>
        <begin position="120"/>
        <end position="143"/>
    </location>
</feature>
<dbReference type="Pfam" id="PF07690">
    <property type="entry name" value="MFS_1"/>
    <property type="match status" value="1"/>
</dbReference>
<evidence type="ECO:0000313" key="10">
    <source>
        <dbReference type="Proteomes" id="UP001209540"/>
    </source>
</evidence>
<dbReference type="SUPFAM" id="SSF103473">
    <property type="entry name" value="MFS general substrate transporter"/>
    <property type="match status" value="1"/>
</dbReference>
<dbReference type="InterPro" id="IPR020846">
    <property type="entry name" value="MFS_dom"/>
</dbReference>
<dbReference type="EMBL" id="JAIXMP010000034">
    <property type="protein sequence ID" value="KAI9249710.1"/>
    <property type="molecule type" value="Genomic_DNA"/>
</dbReference>
<evidence type="ECO:0000256" key="6">
    <source>
        <dbReference type="SAM" id="MobiDB-lite"/>
    </source>
</evidence>
<dbReference type="Gene3D" id="1.20.1720.10">
    <property type="entry name" value="Multidrug resistance protein D"/>
    <property type="match status" value="1"/>
</dbReference>
<evidence type="ECO:0000256" key="7">
    <source>
        <dbReference type="SAM" id="Phobius"/>
    </source>
</evidence>
<reference evidence="9" key="2">
    <citation type="submission" date="2023-02" db="EMBL/GenBank/DDBJ databases">
        <authorList>
            <consortium name="DOE Joint Genome Institute"/>
            <person name="Mondo S.J."/>
            <person name="Chang Y."/>
            <person name="Wang Y."/>
            <person name="Ahrendt S."/>
            <person name="Andreopoulos W."/>
            <person name="Barry K."/>
            <person name="Beard J."/>
            <person name="Benny G.L."/>
            <person name="Blankenship S."/>
            <person name="Bonito G."/>
            <person name="Cuomo C."/>
            <person name="Desiro A."/>
            <person name="Gervers K.A."/>
            <person name="Hundley H."/>
            <person name="Kuo A."/>
            <person name="LaButti K."/>
            <person name="Lang B.F."/>
            <person name="Lipzen A."/>
            <person name="O'Donnell K."/>
            <person name="Pangilinan J."/>
            <person name="Reynolds N."/>
            <person name="Sandor L."/>
            <person name="Smith M.W."/>
            <person name="Tsang A."/>
            <person name="Grigoriev I.V."/>
            <person name="Stajich J.E."/>
            <person name="Spatafora J.W."/>
        </authorList>
    </citation>
    <scope>NUCLEOTIDE SEQUENCE</scope>
    <source>
        <strain evidence="9">RSA 2281</strain>
    </source>
</reference>
<dbReference type="PROSITE" id="PS50850">
    <property type="entry name" value="MFS"/>
    <property type="match status" value="1"/>
</dbReference>
<keyword evidence="10" id="KW-1185">Reference proteome</keyword>
<evidence type="ECO:0000256" key="1">
    <source>
        <dbReference type="ARBA" id="ARBA00004127"/>
    </source>
</evidence>
<dbReference type="GO" id="GO:0000329">
    <property type="term" value="C:fungal-type vacuole membrane"/>
    <property type="evidence" value="ECO:0007669"/>
    <property type="project" value="TreeGrafter"/>
</dbReference>
<keyword evidence="2" id="KW-0813">Transport</keyword>
<feature type="domain" description="Major facilitator superfamily (MFS) profile" evidence="8">
    <location>
        <begin position="121"/>
        <end position="638"/>
    </location>
</feature>
<evidence type="ECO:0000256" key="2">
    <source>
        <dbReference type="ARBA" id="ARBA00022448"/>
    </source>
</evidence>
<evidence type="ECO:0000256" key="3">
    <source>
        <dbReference type="ARBA" id="ARBA00022692"/>
    </source>
</evidence>
<keyword evidence="3 7" id="KW-0812">Transmembrane</keyword>
<feature type="transmembrane region" description="Helical" evidence="7">
    <location>
        <begin position="352"/>
        <end position="373"/>
    </location>
</feature>
<dbReference type="InterPro" id="IPR036259">
    <property type="entry name" value="MFS_trans_sf"/>
</dbReference>
<dbReference type="PANTHER" id="PTHR23501:SF191">
    <property type="entry name" value="VACUOLAR BASIC AMINO ACID TRANSPORTER 4"/>
    <property type="match status" value="1"/>
</dbReference>
<reference evidence="9" key="1">
    <citation type="journal article" date="2022" name="IScience">
        <title>Evolution of zygomycete secretomes and the origins of terrestrial fungal ecologies.</title>
        <authorList>
            <person name="Chang Y."/>
            <person name="Wang Y."/>
            <person name="Mondo S."/>
            <person name="Ahrendt S."/>
            <person name="Andreopoulos W."/>
            <person name="Barry K."/>
            <person name="Beard J."/>
            <person name="Benny G.L."/>
            <person name="Blankenship S."/>
            <person name="Bonito G."/>
            <person name="Cuomo C."/>
            <person name="Desiro A."/>
            <person name="Gervers K.A."/>
            <person name="Hundley H."/>
            <person name="Kuo A."/>
            <person name="LaButti K."/>
            <person name="Lang B.F."/>
            <person name="Lipzen A."/>
            <person name="O'Donnell K."/>
            <person name="Pangilinan J."/>
            <person name="Reynolds N."/>
            <person name="Sandor L."/>
            <person name="Smith M.E."/>
            <person name="Tsang A."/>
            <person name="Grigoriev I.V."/>
            <person name="Stajich J.E."/>
            <person name="Spatafora J.W."/>
        </authorList>
    </citation>
    <scope>NUCLEOTIDE SEQUENCE</scope>
    <source>
        <strain evidence="9">RSA 2281</strain>
    </source>
</reference>
<dbReference type="AlphaFoldDB" id="A0AAD5K3Z1"/>
<feature type="transmembrane region" description="Helical" evidence="7">
    <location>
        <begin position="155"/>
        <end position="174"/>
    </location>
</feature>
<gene>
    <name evidence="9" type="ORF">BDA99DRAFT_523416</name>
</gene>
<comment type="subcellular location">
    <subcellularLocation>
        <location evidence="1">Endomembrane system</location>
        <topology evidence="1">Multi-pass membrane protein</topology>
    </subcellularLocation>
</comment>
<feature type="transmembrane region" description="Helical" evidence="7">
    <location>
        <begin position="471"/>
        <end position="492"/>
    </location>
</feature>
<evidence type="ECO:0000256" key="4">
    <source>
        <dbReference type="ARBA" id="ARBA00022989"/>
    </source>
</evidence>
<evidence type="ECO:0000259" key="8">
    <source>
        <dbReference type="PROSITE" id="PS50850"/>
    </source>
</evidence>
<comment type="caution">
    <text evidence="9">The sequence shown here is derived from an EMBL/GenBank/DDBJ whole genome shotgun (WGS) entry which is preliminary data.</text>
</comment>
<feature type="transmembrane region" description="Helical" evidence="7">
    <location>
        <begin position="285"/>
        <end position="305"/>
    </location>
</feature>
<dbReference type="GO" id="GO:0005886">
    <property type="term" value="C:plasma membrane"/>
    <property type="evidence" value="ECO:0007669"/>
    <property type="project" value="TreeGrafter"/>
</dbReference>
<name>A0AAD5K3Z1_9FUNG</name>
<proteinExistence type="predicted"/>
<dbReference type="PANTHER" id="PTHR23501">
    <property type="entry name" value="MAJOR FACILITATOR SUPERFAMILY"/>
    <property type="match status" value="1"/>
</dbReference>
<feature type="transmembrane region" description="Helical" evidence="7">
    <location>
        <begin position="429"/>
        <end position="450"/>
    </location>
</feature>
<feature type="transmembrane region" description="Helical" evidence="7">
    <location>
        <begin position="255"/>
        <end position="279"/>
    </location>
</feature>
<feature type="transmembrane region" description="Helical" evidence="7">
    <location>
        <begin position="211"/>
        <end position="234"/>
    </location>
</feature>
<keyword evidence="4 7" id="KW-1133">Transmembrane helix</keyword>
<feature type="region of interest" description="Disordered" evidence="6">
    <location>
        <begin position="1"/>
        <end position="31"/>
    </location>
</feature>
<dbReference type="InterPro" id="IPR011701">
    <property type="entry name" value="MFS"/>
</dbReference>
<evidence type="ECO:0000256" key="5">
    <source>
        <dbReference type="ARBA" id="ARBA00023136"/>
    </source>
</evidence>
<feature type="transmembrane region" description="Helical" evidence="7">
    <location>
        <begin position="498"/>
        <end position="525"/>
    </location>
</feature>
<protein>
    <submittedName>
        <fullName evidence="9">Major facilitator superfamily domain-containing protein</fullName>
    </submittedName>
</protein>
<dbReference type="Proteomes" id="UP001209540">
    <property type="component" value="Unassembled WGS sequence"/>
</dbReference>
<dbReference type="GO" id="GO:0012505">
    <property type="term" value="C:endomembrane system"/>
    <property type="evidence" value="ECO:0007669"/>
    <property type="project" value="UniProtKB-SubCell"/>
</dbReference>
<organism evidence="9 10">
    <name type="scientific">Phascolomyces articulosus</name>
    <dbReference type="NCBI Taxonomy" id="60185"/>
    <lineage>
        <taxon>Eukaryota</taxon>
        <taxon>Fungi</taxon>
        <taxon>Fungi incertae sedis</taxon>
        <taxon>Mucoromycota</taxon>
        <taxon>Mucoromycotina</taxon>
        <taxon>Mucoromycetes</taxon>
        <taxon>Mucorales</taxon>
        <taxon>Lichtheimiaceae</taxon>
        <taxon>Phascolomyces</taxon>
    </lineage>
</organism>
<feature type="transmembrane region" description="Helical" evidence="7">
    <location>
        <begin position="326"/>
        <end position="346"/>
    </location>
</feature>
<keyword evidence="5 7" id="KW-0472">Membrane</keyword>
<feature type="transmembrane region" description="Helical" evidence="7">
    <location>
        <begin position="393"/>
        <end position="417"/>
    </location>
</feature>